<dbReference type="GO" id="GO:0006357">
    <property type="term" value="P:regulation of transcription by RNA polymerase II"/>
    <property type="evidence" value="ECO:0007669"/>
    <property type="project" value="InterPro"/>
</dbReference>
<evidence type="ECO:0000256" key="3">
    <source>
        <dbReference type="ARBA" id="ARBA00023015"/>
    </source>
</evidence>
<gene>
    <name evidence="8" type="ORF">ZIOFF_022354</name>
</gene>
<dbReference type="GO" id="GO:0035267">
    <property type="term" value="C:NuA4 histone acetyltransferase complex"/>
    <property type="evidence" value="ECO:0007669"/>
    <property type="project" value="InterPro"/>
</dbReference>
<comment type="subcellular location">
    <subcellularLocation>
        <location evidence="1 6">Nucleus</location>
    </subcellularLocation>
</comment>
<organism evidence="8 9">
    <name type="scientific">Zingiber officinale</name>
    <name type="common">Ginger</name>
    <name type="synonym">Amomum zingiber</name>
    <dbReference type="NCBI Taxonomy" id="94328"/>
    <lineage>
        <taxon>Eukaryota</taxon>
        <taxon>Viridiplantae</taxon>
        <taxon>Streptophyta</taxon>
        <taxon>Embryophyta</taxon>
        <taxon>Tracheophyta</taxon>
        <taxon>Spermatophyta</taxon>
        <taxon>Magnoliopsida</taxon>
        <taxon>Liliopsida</taxon>
        <taxon>Zingiberales</taxon>
        <taxon>Zingiberaceae</taxon>
        <taxon>Zingiber</taxon>
    </lineage>
</organism>
<dbReference type="PANTHER" id="PTHR14898">
    <property type="entry name" value="ENHANCER OF POLYCOMB"/>
    <property type="match status" value="1"/>
</dbReference>
<keyword evidence="9" id="KW-1185">Reference proteome</keyword>
<dbReference type="Proteomes" id="UP000734854">
    <property type="component" value="Unassembled WGS sequence"/>
</dbReference>
<accession>A0A8J5H513</accession>
<proteinExistence type="inferred from homology"/>
<keyword evidence="4 6" id="KW-0804">Transcription</keyword>
<evidence type="ECO:0000256" key="4">
    <source>
        <dbReference type="ARBA" id="ARBA00023163"/>
    </source>
</evidence>
<keyword evidence="3 6" id="KW-0805">Transcription regulation</keyword>
<evidence type="ECO:0000313" key="8">
    <source>
        <dbReference type="EMBL" id="KAG6518873.1"/>
    </source>
</evidence>
<name>A0A8J5H513_ZINOF</name>
<evidence type="ECO:0000256" key="5">
    <source>
        <dbReference type="ARBA" id="ARBA00023242"/>
    </source>
</evidence>
<evidence type="ECO:0000313" key="9">
    <source>
        <dbReference type="Proteomes" id="UP000734854"/>
    </source>
</evidence>
<evidence type="ECO:0000259" key="7">
    <source>
        <dbReference type="Pfam" id="PF10513"/>
    </source>
</evidence>
<dbReference type="Pfam" id="PF10513">
    <property type="entry name" value="EPL1"/>
    <property type="match status" value="1"/>
</dbReference>
<reference evidence="8 9" key="1">
    <citation type="submission" date="2020-08" db="EMBL/GenBank/DDBJ databases">
        <title>Plant Genome Project.</title>
        <authorList>
            <person name="Zhang R.-G."/>
        </authorList>
    </citation>
    <scope>NUCLEOTIDE SEQUENCE [LARGE SCALE GENOMIC DNA]</scope>
    <source>
        <tissue evidence="8">Rhizome</tissue>
    </source>
</reference>
<dbReference type="EMBL" id="JACMSC010000006">
    <property type="protein sequence ID" value="KAG6518873.1"/>
    <property type="molecule type" value="Genomic_DNA"/>
</dbReference>
<dbReference type="GO" id="GO:0005634">
    <property type="term" value="C:nucleus"/>
    <property type="evidence" value="ECO:0007669"/>
    <property type="project" value="UniProtKB-SubCell"/>
</dbReference>
<dbReference type="InterPro" id="IPR019542">
    <property type="entry name" value="Enhancer_polycomb-like_N"/>
</dbReference>
<feature type="domain" description="Enhancer of polycomb-like N-terminal" evidence="7">
    <location>
        <begin position="667"/>
        <end position="760"/>
    </location>
</feature>
<dbReference type="AlphaFoldDB" id="A0A8J5H513"/>
<protein>
    <recommendedName>
        <fullName evidence="6">Enhancer of polycomb-like protein</fullName>
    </recommendedName>
</protein>
<sequence>MMVVMERRTWPEIHRAAPRKLYGAAEAEIGSRVFPLPAPPVPSMPSVGTRRSTRVFVPKISSGGADANASGRRGSRVLRSGKRLAVNKSTDGWQEDFGSGGAPLLLWGKVEEGDRNRLGFSAECEEQEAQMTNGVVVESVSQKLDDPEENLESLQAKKYAIVYERKRQRQLSDSAASSSSSVADATSYMNRRFGIVYVPKRHRKKSKVTPLPQTIEQTAAIFGVDFGLASRKPVVLRRGLRISTLAENFAKKVGIRENSLHTGVTDPVVLLLIAESSHANYSHLISRLIICMLKWMRGTTAPLVELVAFIFSGSFASIFSEQGVHILPLRGRCDNVVFTTPRFFGGLCRIYDIKQSIPIIWLDYLALASFFRSLHVSMLLRSLYLPHFILRYLKCSHLIPSAAAICQGNDSIARAKEDSLGIVFSGTSVMQSPEKNVNHDAYTSGSQNAITLSGFSKHSKKRSFSRYLRSRNLALMRMQAGPQFSRQSKLNDSGATFEGKQEGLQAVMKPVSIEIPDHGVEDLLSFIDESDASTPLSVPRHRKSVKKSPMEQNKELKYALAEVKQNIDSVHCRANVLVTDVDRCWREEGFEVMLELLGSQEWAIAVKFQGEAMYLHKSLDIRPCVVNRFTHAYMWAGDYRWKLEFLDRWDWLVFKELQMECCERNLQESSSRMIPVPVFEEVSGYEEGSDANFSRPDVYIKIEDDEVQRAISSKVARYDMDSGDEQWLTKHNSSIQHANVGPDNDISVDEFEKIIYAMEKDSYRNVDDVFDKEKALNHYQHFGKRERLLSIYDYWTRKRSKNHSALVREFQGQPLRPAQFIHKPVLRKKRSLKRKRSQTIKTKSEVLEQGFFSAYYYFVLLFDRSYDHGSIAIATAECGVSLFGAYFSQLVIIHDGALRRVHEAENAAKRASEFALQLRSRAQILMSNAELAMYKSVMVLRIADFIEATSESKDPASVILD</sequence>
<evidence type="ECO:0000256" key="1">
    <source>
        <dbReference type="ARBA" id="ARBA00004123"/>
    </source>
</evidence>
<evidence type="ECO:0000256" key="6">
    <source>
        <dbReference type="RuleBase" id="RU361124"/>
    </source>
</evidence>
<dbReference type="InterPro" id="IPR024943">
    <property type="entry name" value="Enhancer_polycomb"/>
</dbReference>
<evidence type="ECO:0000256" key="2">
    <source>
        <dbReference type="ARBA" id="ARBA00008035"/>
    </source>
</evidence>
<comment type="caution">
    <text evidence="8">The sequence shown here is derived from an EMBL/GenBank/DDBJ whole genome shotgun (WGS) entry which is preliminary data.</text>
</comment>
<keyword evidence="5 6" id="KW-0539">Nucleus</keyword>
<comment type="similarity">
    <text evidence="2 6">Belongs to the enhancer of polycomb family.</text>
</comment>